<dbReference type="GO" id="GO:0006046">
    <property type="term" value="P:N-acetylglucosamine catabolic process"/>
    <property type="evidence" value="ECO:0007669"/>
    <property type="project" value="UniProtKB-UniRule"/>
</dbReference>
<comment type="pathway">
    <text evidence="4">Amino-sugar metabolism; N-acetylneuraminate degradation; D-fructose 6-phosphate from N-acetylneuraminate: step 5/5.</text>
</comment>
<organism evidence="6 8">
    <name type="scientific">Bacillus glycinifermentans</name>
    <dbReference type="NCBI Taxonomy" id="1664069"/>
    <lineage>
        <taxon>Bacteria</taxon>
        <taxon>Bacillati</taxon>
        <taxon>Bacillota</taxon>
        <taxon>Bacilli</taxon>
        <taxon>Bacillales</taxon>
        <taxon>Bacillaceae</taxon>
        <taxon>Bacillus</taxon>
    </lineage>
</organism>
<dbReference type="SUPFAM" id="SSF100950">
    <property type="entry name" value="NagB/RpiA/CoA transferase-like"/>
    <property type="match status" value="1"/>
</dbReference>
<feature type="active site" description="Proton acceptor; for enolization step" evidence="4">
    <location>
        <position position="67"/>
    </location>
</feature>
<dbReference type="Proteomes" id="UP000036168">
    <property type="component" value="Unassembled WGS sequence"/>
</dbReference>
<gene>
    <name evidence="4 7" type="primary">nagB</name>
    <name evidence="6" type="ORF">AB447_204780</name>
    <name evidence="7" type="ORF">P8828_01745</name>
</gene>
<reference evidence="6" key="2">
    <citation type="submission" date="2015-10" db="EMBL/GenBank/DDBJ databases">
        <authorList>
            <person name="Gilbert D.G."/>
        </authorList>
    </citation>
    <scope>NUCLEOTIDE SEQUENCE</scope>
    <source>
        <strain evidence="6">GO-13</strain>
    </source>
</reference>
<evidence type="ECO:0000259" key="5">
    <source>
        <dbReference type="Pfam" id="PF01182"/>
    </source>
</evidence>
<keyword evidence="9" id="KW-1185">Reference proteome</keyword>
<sequence length="248" mass="27221">MKIIEARNYEDMSKKAASFIIEKVNGSSAPVLGLATGGTPLGTYRFLREDHLNNQTSYQHVYTVNLDEYVGLSPDDDNSYTFYMKKELFGHIDIPASHTHLPDGMAADLQGECRRYESLIERLGGVDLQLLGLGMNGHIGFNEPGTPFSSETHVVELTDSTRKANARYFDSLSSVPAQALTMGIATIMRSKQILLLVSGKKKAGILAKLLSEQPNEDIPASVLNMHQDVVIIADSDALSIVKERSMAF</sequence>
<feature type="active site" description="For ring-opening step" evidence="4">
    <location>
        <position position="136"/>
    </location>
</feature>
<dbReference type="STRING" id="1664069.BGLY_4710"/>
<dbReference type="GO" id="GO:0005737">
    <property type="term" value="C:cytoplasm"/>
    <property type="evidence" value="ECO:0007669"/>
    <property type="project" value="TreeGrafter"/>
</dbReference>
<evidence type="ECO:0000256" key="1">
    <source>
        <dbReference type="ARBA" id="ARBA00000644"/>
    </source>
</evidence>
<dbReference type="InterPro" id="IPR004547">
    <property type="entry name" value="Glucosamine6P_isomerase"/>
</dbReference>
<dbReference type="OrthoDB" id="9791139at2"/>
<comment type="function">
    <text evidence="4">Catalyzes the reversible isomerization-deamination of glucosamine 6-phosphate (GlcN6P) to form fructose 6-phosphate (Fru6P) and ammonium ion.</text>
</comment>
<dbReference type="EMBL" id="LECW02000045">
    <property type="protein sequence ID" value="KRT89917.1"/>
    <property type="molecule type" value="Genomic_DNA"/>
</dbReference>
<dbReference type="NCBIfam" id="TIGR00502">
    <property type="entry name" value="nagB"/>
    <property type="match status" value="1"/>
</dbReference>
<dbReference type="InterPro" id="IPR018321">
    <property type="entry name" value="Glucosamine6P_isomerase_CS"/>
</dbReference>
<dbReference type="AlphaFoldDB" id="A0A0T6BJ59"/>
<dbReference type="GO" id="GO:0019262">
    <property type="term" value="P:N-acetylneuraminate catabolic process"/>
    <property type="evidence" value="ECO:0007669"/>
    <property type="project" value="UniProtKB-UniRule"/>
</dbReference>
<dbReference type="Proteomes" id="UP001341297">
    <property type="component" value="Unassembled WGS sequence"/>
</dbReference>
<comment type="caution">
    <text evidence="6">The sequence shown here is derived from an EMBL/GenBank/DDBJ whole genome shotgun (WGS) entry which is preliminary data.</text>
</comment>
<keyword evidence="2 4" id="KW-0378">Hydrolase</keyword>
<evidence type="ECO:0000313" key="6">
    <source>
        <dbReference type="EMBL" id="KRT89917.1"/>
    </source>
</evidence>
<dbReference type="Gene3D" id="3.40.50.1360">
    <property type="match status" value="1"/>
</dbReference>
<evidence type="ECO:0000256" key="3">
    <source>
        <dbReference type="ARBA" id="ARBA00023277"/>
    </source>
</evidence>
<dbReference type="FunFam" id="3.40.50.1360:FF:000003">
    <property type="entry name" value="Glucosamine-6-phosphate deaminase"/>
    <property type="match status" value="1"/>
</dbReference>
<evidence type="ECO:0000313" key="9">
    <source>
        <dbReference type="Proteomes" id="UP001341297"/>
    </source>
</evidence>
<dbReference type="InterPro" id="IPR006148">
    <property type="entry name" value="Glc/Gal-6P_isomerase"/>
</dbReference>
<name>A0A0T6BJ59_9BACI</name>
<evidence type="ECO:0000256" key="4">
    <source>
        <dbReference type="HAMAP-Rule" id="MF_01241"/>
    </source>
</evidence>
<dbReference type="HAMAP" id="MF_01241">
    <property type="entry name" value="GlcN6P_deamin"/>
    <property type="match status" value="1"/>
</dbReference>
<reference evidence="7 9" key="3">
    <citation type="submission" date="2023-03" db="EMBL/GenBank/DDBJ databases">
        <title>Agriculturally important microbes genome sequencing.</title>
        <authorList>
            <person name="Dunlap C."/>
        </authorList>
    </citation>
    <scope>NUCLEOTIDE SEQUENCE [LARGE SCALE GENOMIC DNA]</scope>
    <source>
        <strain evidence="7 9">CBP-3203</strain>
    </source>
</reference>
<reference evidence="6 8" key="1">
    <citation type="journal article" date="2015" name="Int. J. Syst. Evol. Microbiol.">
        <title>Bacillus glycinifermentans sp. nov., isolated from fermented soybean paste.</title>
        <authorList>
            <person name="Kim S.J."/>
            <person name="Dunlap C.A."/>
            <person name="Kwon S.W."/>
            <person name="Rooney A.P."/>
        </authorList>
    </citation>
    <scope>NUCLEOTIDE SEQUENCE [LARGE SCALE GENOMIC DNA]</scope>
    <source>
        <strain evidence="6 8">GO-13</strain>
    </source>
</reference>
<comment type="caution">
    <text evidence="4">Lacks conserved residue(s) required for the propagation of feature annotation.</text>
</comment>
<evidence type="ECO:0000313" key="8">
    <source>
        <dbReference type="Proteomes" id="UP000036168"/>
    </source>
</evidence>
<dbReference type="PROSITE" id="PS01161">
    <property type="entry name" value="GLC_GALNAC_ISOMERASE"/>
    <property type="match status" value="1"/>
</dbReference>
<feature type="active site" description="Proton acceptor; for ring-opening step" evidence="4">
    <location>
        <position position="138"/>
    </location>
</feature>
<dbReference type="GO" id="GO:0005975">
    <property type="term" value="P:carbohydrate metabolic process"/>
    <property type="evidence" value="ECO:0007669"/>
    <property type="project" value="InterPro"/>
</dbReference>
<dbReference type="Pfam" id="PF01182">
    <property type="entry name" value="Glucosamine_iso"/>
    <property type="match status" value="1"/>
</dbReference>
<comment type="catalytic activity">
    <reaction evidence="1 4">
        <text>alpha-D-glucosamine 6-phosphate + H2O = beta-D-fructose 6-phosphate + NH4(+)</text>
        <dbReference type="Rhea" id="RHEA:12172"/>
        <dbReference type="ChEBI" id="CHEBI:15377"/>
        <dbReference type="ChEBI" id="CHEBI:28938"/>
        <dbReference type="ChEBI" id="CHEBI:57634"/>
        <dbReference type="ChEBI" id="CHEBI:75989"/>
        <dbReference type="EC" id="3.5.99.6"/>
    </reaction>
</comment>
<dbReference type="PANTHER" id="PTHR11280">
    <property type="entry name" value="GLUCOSAMINE-6-PHOSPHATE ISOMERASE"/>
    <property type="match status" value="1"/>
</dbReference>
<comment type="similarity">
    <text evidence="4">Belongs to the glucosamine/galactosamine-6-phosphate isomerase family. NagB subfamily.</text>
</comment>
<dbReference type="GO" id="GO:0042802">
    <property type="term" value="F:identical protein binding"/>
    <property type="evidence" value="ECO:0007669"/>
    <property type="project" value="TreeGrafter"/>
</dbReference>
<evidence type="ECO:0000313" key="7">
    <source>
        <dbReference type="EMBL" id="MEC0483582.1"/>
    </source>
</evidence>
<dbReference type="RefSeq" id="WP_048353854.1">
    <property type="nucleotide sequence ID" value="NZ_CP023481.1"/>
</dbReference>
<dbReference type="GO" id="GO:0004342">
    <property type="term" value="F:glucosamine-6-phosphate deaminase activity"/>
    <property type="evidence" value="ECO:0007669"/>
    <property type="project" value="UniProtKB-UniRule"/>
</dbReference>
<dbReference type="CDD" id="cd01399">
    <property type="entry name" value="GlcN6P_deaminase"/>
    <property type="match status" value="1"/>
</dbReference>
<dbReference type="EC" id="3.5.99.6" evidence="4"/>
<feature type="domain" description="Glucosamine/galactosamine-6-phosphate isomerase" evidence="5">
    <location>
        <begin position="11"/>
        <end position="228"/>
    </location>
</feature>
<protein>
    <recommendedName>
        <fullName evidence="4">Glucosamine-6-phosphate deaminase</fullName>
        <ecNumber evidence="4">3.5.99.6</ecNumber>
    </recommendedName>
    <alternativeName>
        <fullName evidence="4">GlcN6P deaminase</fullName>
        <shortName evidence="4">GNPDA</shortName>
    </alternativeName>
    <alternativeName>
        <fullName evidence="4">Glucosamine-6-phosphate isomerase</fullName>
    </alternativeName>
</protein>
<proteinExistence type="inferred from homology"/>
<dbReference type="UniPathway" id="UPA00629">
    <property type="reaction ID" value="UER00684"/>
</dbReference>
<dbReference type="EMBL" id="JARRTL010000006">
    <property type="protein sequence ID" value="MEC0483582.1"/>
    <property type="molecule type" value="Genomic_DNA"/>
</dbReference>
<evidence type="ECO:0000256" key="2">
    <source>
        <dbReference type="ARBA" id="ARBA00022801"/>
    </source>
</evidence>
<keyword evidence="3 4" id="KW-0119">Carbohydrate metabolism</keyword>
<dbReference type="PANTHER" id="PTHR11280:SF5">
    <property type="entry name" value="GLUCOSAMINE-6-PHOSPHATE ISOMERASE"/>
    <property type="match status" value="1"/>
</dbReference>
<feature type="active site" description="For ring-opening step" evidence="4">
    <location>
        <position position="143"/>
    </location>
</feature>
<dbReference type="InterPro" id="IPR037171">
    <property type="entry name" value="NagB/RpiA_transferase-like"/>
</dbReference>
<dbReference type="GO" id="GO:0006043">
    <property type="term" value="P:glucosamine catabolic process"/>
    <property type="evidence" value="ECO:0007669"/>
    <property type="project" value="TreeGrafter"/>
</dbReference>
<accession>A0A0T6BJ59</accession>